<evidence type="ECO:0000256" key="18">
    <source>
        <dbReference type="ARBA" id="ARBA00029893"/>
    </source>
</evidence>
<evidence type="ECO:0000256" key="24">
    <source>
        <dbReference type="SAM" id="Phobius"/>
    </source>
</evidence>
<evidence type="ECO:0000256" key="4">
    <source>
        <dbReference type="ARBA" id="ARBA00005189"/>
    </source>
</evidence>
<evidence type="ECO:0000256" key="12">
    <source>
        <dbReference type="ARBA" id="ARBA00022695"/>
    </source>
</evidence>
<dbReference type="GO" id="GO:0016024">
    <property type="term" value="P:CDP-diacylglycerol biosynthetic process"/>
    <property type="evidence" value="ECO:0007669"/>
    <property type="project" value="TreeGrafter"/>
</dbReference>
<evidence type="ECO:0000256" key="5">
    <source>
        <dbReference type="ARBA" id="ARBA00010185"/>
    </source>
</evidence>
<evidence type="ECO:0000256" key="9">
    <source>
        <dbReference type="ARBA" id="ARBA00022516"/>
    </source>
</evidence>
<name>A0A1M6E185_9FIRM</name>
<comment type="catalytic activity">
    <reaction evidence="1">
        <text>a 1,2-diacyl-sn-glycero-3-phosphate + CTP + H(+) = a CDP-1,2-diacyl-sn-glycerol + diphosphate</text>
        <dbReference type="Rhea" id="RHEA:16229"/>
        <dbReference type="ChEBI" id="CHEBI:15378"/>
        <dbReference type="ChEBI" id="CHEBI:33019"/>
        <dbReference type="ChEBI" id="CHEBI:37563"/>
        <dbReference type="ChEBI" id="CHEBI:58332"/>
        <dbReference type="ChEBI" id="CHEBI:58608"/>
        <dbReference type="EC" id="2.7.7.41"/>
    </reaction>
</comment>
<feature type="transmembrane region" description="Helical" evidence="24">
    <location>
        <begin position="194"/>
        <end position="212"/>
    </location>
</feature>
<keyword evidence="13 24" id="KW-1133">Transmembrane helix</keyword>
<keyword evidence="11 24" id="KW-0812">Transmembrane</keyword>
<keyword evidence="15 24" id="KW-0472">Membrane</keyword>
<evidence type="ECO:0000313" key="26">
    <source>
        <dbReference type="Proteomes" id="UP000184536"/>
    </source>
</evidence>
<comment type="pathway">
    <text evidence="3">Phospholipid metabolism; CDP-diacylglycerol biosynthesis; CDP-diacylglycerol from sn-glycerol 3-phosphate: step 3/3.</text>
</comment>
<sequence>MLVRIVSAIIGIPLLLFIVTTGGILLKLSVVVIAYIGLNEFYNAFKSIGIQPSKPVGLISIALLTVLTILWMSAEIMMFWVFIVMLIALVTHLFDPKMNTNDLAVTVLGLFYVVFFMFHIVLVSEIPVYNGLIWMIFLSAFTTDTFAYFSGFFFGSKKLCPTISPKKTVEGSIGGVLGSILSSAVFAYFFNMDLIYHCMIIGFIGSILAQIGDLTASRFKRYVGIKDYGKIMPGHGGVLDRFDSILFTAPTVYYYIVFFLIGLR</sequence>
<reference evidence="26" key="1">
    <citation type="submission" date="2016-11" db="EMBL/GenBank/DDBJ databases">
        <authorList>
            <person name="Varghese N."/>
            <person name="Submissions S."/>
        </authorList>
    </citation>
    <scope>NUCLEOTIDE SEQUENCE [LARGE SCALE GENOMIC DNA]</scope>
    <source>
        <strain evidence="26">DSM 17957</strain>
    </source>
</reference>
<dbReference type="PANTHER" id="PTHR46382">
    <property type="entry name" value="PHOSPHATIDATE CYTIDYLYLTRANSFERASE"/>
    <property type="match status" value="1"/>
</dbReference>
<evidence type="ECO:0000256" key="3">
    <source>
        <dbReference type="ARBA" id="ARBA00005119"/>
    </source>
</evidence>
<evidence type="ECO:0000256" key="1">
    <source>
        <dbReference type="ARBA" id="ARBA00001698"/>
    </source>
</evidence>
<evidence type="ECO:0000256" key="6">
    <source>
        <dbReference type="ARBA" id="ARBA00012487"/>
    </source>
</evidence>
<evidence type="ECO:0000256" key="15">
    <source>
        <dbReference type="ARBA" id="ARBA00023136"/>
    </source>
</evidence>
<evidence type="ECO:0000256" key="23">
    <source>
        <dbReference type="ARBA" id="ARBA00033406"/>
    </source>
</evidence>
<comment type="pathway">
    <text evidence="4">Lipid metabolism.</text>
</comment>
<dbReference type="PANTHER" id="PTHR46382:SF1">
    <property type="entry name" value="PHOSPHATIDATE CYTIDYLYLTRANSFERASE"/>
    <property type="match status" value="1"/>
</dbReference>
<dbReference type="STRING" id="1121919.SAMN02745975_00607"/>
<evidence type="ECO:0000256" key="8">
    <source>
        <dbReference type="ARBA" id="ARBA00022475"/>
    </source>
</evidence>
<feature type="transmembrane region" description="Helical" evidence="24">
    <location>
        <begin position="58"/>
        <end position="91"/>
    </location>
</feature>
<comment type="subcellular location">
    <subcellularLocation>
        <location evidence="2">Cell membrane</location>
        <topology evidence="2">Multi-pass membrane protein</topology>
    </subcellularLocation>
</comment>
<evidence type="ECO:0000256" key="21">
    <source>
        <dbReference type="ARBA" id="ARBA00032396"/>
    </source>
</evidence>
<evidence type="ECO:0000256" key="13">
    <source>
        <dbReference type="ARBA" id="ARBA00022989"/>
    </source>
</evidence>
<evidence type="ECO:0000256" key="22">
    <source>
        <dbReference type="ARBA" id="ARBA00032743"/>
    </source>
</evidence>
<evidence type="ECO:0000256" key="2">
    <source>
        <dbReference type="ARBA" id="ARBA00004651"/>
    </source>
</evidence>
<feature type="transmembrane region" description="Helical" evidence="24">
    <location>
        <begin position="132"/>
        <end position="156"/>
    </location>
</feature>
<keyword evidence="17" id="KW-1208">Phospholipid metabolism</keyword>
<dbReference type="OrthoDB" id="9799199at2"/>
<keyword evidence="9" id="KW-0444">Lipid biosynthesis</keyword>
<feature type="transmembrane region" description="Helical" evidence="24">
    <location>
        <begin position="12"/>
        <end position="38"/>
    </location>
</feature>
<dbReference type="RefSeq" id="WP_110939895.1">
    <property type="nucleotide sequence ID" value="NZ_FQZV01000007.1"/>
</dbReference>
<gene>
    <name evidence="25" type="ORF">SAMN02745975_00607</name>
</gene>
<keyword evidence="26" id="KW-1185">Reference proteome</keyword>
<protein>
    <recommendedName>
        <fullName evidence="7">Phosphatidate cytidylyltransferase</fullName>
        <ecNumber evidence="6">2.7.7.41</ecNumber>
    </recommendedName>
    <alternativeName>
        <fullName evidence="20">CDP-DAG synthase</fullName>
    </alternativeName>
    <alternativeName>
        <fullName evidence="22">CDP-DG synthase</fullName>
    </alternativeName>
    <alternativeName>
        <fullName evidence="18">CDP-diacylglycerol synthase</fullName>
    </alternativeName>
    <alternativeName>
        <fullName evidence="21">CDP-diglyceride pyrophosphorylase</fullName>
    </alternativeName>
    <alternativeName>
        <fullName evidence="23">CDP-diglyceride synthase</fullName>
    </alternativeName>
    <alternativeName>
        <fullName evidence="19">CTP:phosphatidate cytidylyltransferase</fullName>
    </alternativeName>
</protein>
<evidence type="ECO:0000313" key="25">
    <source>
        <dbReference type="EMBL" id="SHI79246.1"/>
    </source>
</evidence>
<evidence type="ECO:0000256" key="16">
    <source>
        <dbReference type="ARBA" id="ARBA00023209"/>
    </source>
</evidence>
<evidence type="ECO:0000256" key="19">
    <source>
        <dbReference type="ARBA" id="ARBA00031825"/>
    </source>
</evidence>
<accession>A0A1M6E185</accession>
<evidence type="ECO:0000256" key="20">
    <source>
        <dbReference type="ARBA" id="ARBA00032253"/>
    </source>
</evidence>
<keyword evidence="12 25" id="KW-0548">Nucleotidyltransferase</keyword>
<dbReference type="GO" id="GO:0004605">
    <property type="term" value="F:phosphatidate cytidylyltransferase activity"/>
    <property type="evidence" value="ECO:0007669"/>
    <property type="project" value="UniProtKB-EC"/>
</dbReference>
<feature type="transmembrane region" description="Helical" evidence="24">
    <location>
        <begin position="245"/>
        <end position="263"/>
    </location>
</feature>
<dbReference type="GO" id="GO:0005886">
    <property type="term" value="C:plasma membrane"/>
    <property type="evidence" value="ECO:0007669"/>
    <property type="project" value="UniProtKB-SubCell"/>
</dbReference>
<evidence type="ECO:0000256" key="17">
    <source>
        <dbReference type="ARBA" id="ARBA00023264"/>
    </source>
</evidence>
<dbReference type="EC" id="2.7.7.41" evidence="6"/>
<dbReference type="Pfam" id="PF01148">
    <property type="entry name" value="CTP_transf_1"/>
    <property type="match status" value="1"/>
</dbReference>
<keyword evidence="16" id="KW-0594">Phospholipid biosynthesis</keyword>
<evidence type="ECO:0000256" key="7">
    <source>
        <dbReference type="ARBA" id="ARBA00019373"/>
    </source>
</evidence>
<keyword evidence="8" id="KW-1003">Cell membrane</keyword>
<keyword evidence="14" id="KW-0443">Lipid metabolism</keyword>
<evidence type="ECO:0000256" key="14">
    <source>
        <dbReference type="ARBA" id="ARBA00023098"/>
    </source>
</evidence>
<feature type="transmembrane region" description="Helical" evidence="24">
    <location>
        <begin position="103"/>
        <end position="126"/>
    </location>
</feature>
<keyword evidence="10 25" id="KW-0808">Transferase</keyword>
<organism evidence="25 26">
    <name type="scientific">Geosporobacter subterraneus DSM 17957</name>
    <dbReference type="NCBI Taxonomy" id="1121919"/>
    <lineage>
        <taxon>Bacteria</taxon>
        <taxon>Bacillati</taxon>
        <taxon>Bacillota</taxon>
        <taxon>Clostridia</taxon>
        <taxon>Peptostreptococcales</taxon>
        <taxon>Thermotaleaceae</taxon>
        <taxon>Geosporobacter</taxon>
    </lineage>
</organism>
<dbReference type="AlphaFoldDB" id="A0A1M6E185"/>
<dbReference type="Proteomes" id="UP000184536">
    <property type="component" value="Unassembled WGS sequence"/>
</dbReference>
<proteinExistence type="inferred from homology"/>
<evidence type="ECO:0000256" key="11">
    <source>
        <dbReference type="ARBA" id="ARBA00022692"/>
    </source>
</evidence>
<dbReference type="EMBL" id="FQZV01000007">
    <property type="protein sequence ID" value="SHI79246.1"/>
    <property type="molecule type" value="Genomic_DNA"/>
</dbReference>
<comment type="similarity">
    <text evidence="5">Belongs to the CDS family.</text>
</comment>
<evidence type="ECO:0000256" key="10">
    <source>
        <dbReference type="ARBA" id="ARBA00022679"/>
    </source>
</evidence>
<feature type="transmembrane region" description="Helical" evidence="24">
    <location>
        <begin position="168"/>
        <end position="188"/>
    </location>
</feature>